<dbReference type="GO" id="GO:0005886">
    <property type="term" value="C:plasma membrane"/>
    <property type="evidence" value="ECO:0007669"/>
    <property type="project" value="UniProtKB-SubCell"/>
</dbReference>
<dbReference type="GO" id="GO:0046428">
    <property type="term" value="F:1,4-dihydroxy-2-naphthoate polyprenyltransferase activity"/>
    <property type="evidence" value="ECO:0007669"/>
    <property type="project" value="UniProtKB-UniRule"/>
</dbReference>
<protein>
    <recommendedName>
        <fullName evidence="8 9">1,4-dihydroxy-2-naphthoate octaprenyltransferase</fullName>
        <shortName evidence="8">DHNA-octaprenyltransferase</shortName>
        <ecNumber evidence="8 9">2.5.1.74</ecNumber>
    </recommendedName>
</protein>
<evidence type="ECO:0000256" key="6">
    <source>
        <dbReference type="ARBA" id="ARBA00022989"/>
    </source>
</evidence>
<proteinExistence type="inferred from homology"/>
<gene>
    <name evidence="8 10" type="primary">menA</name>
    <name evidence="10" type="ORF">E6H01_00160</name>
</gene>
<accession>A0A537LFV7</accession>
<dbReference type="EMBL" id="VBAL01000005">
    <property type="protein sequence ID" value="TMJ06880.1"/>
    <property type="molecule type" value="Genomic_DNA"/>
</dbReference>
<dbReference type="InterPro" id="IPR026046">
    <property type="entry name" value="UBIAD1"/>
</dbReference>
<keyword evidence="6 8" id="KW-1133">Transmembrane helix</keyword>
<feature type="transmembrane region" description="Helical" evidence="8">
    <location>
        <begin position="202"/>
        <end position="225"/>
    </location>
</feature>
<feature type="transmembrane region" description="Helical" evidence="8">
    <location>
        <begin position="30"/>
        <end position="48"/>
    </location>
</feature>
<evidence type="ECO:0000256" key="9">
    <source>
        <dbReference type="NCBIfam" id="TIGR00751"/>
    </source>
</evidence>
<comment type="subcellular location">
    <subcellularLocation>
        <location evidence="8">Cell membrane</location>
        <topology evidence="8">Multi-pass membrane protein</topology>
    </subcellularLocation>
    <subcellularLocation>
        <location evidence="1">Membrane</location>
        <topology evidence="1">Multi-pass membrane protein</topology>
    </subcellularLocation>
</comment>
<dbReference type="NCBIfam" id="TIGR00751">
    <property type="entry name" value="menA"/>
    <property type="match status" value="1"/>
</dbReference>
<evidence type="ECO:0000256" key="8">
    <source>
        <dbReference type="HAMAP-Rule" id="MF_01937"/>
    </source>
</evidence>
<evidence type="ECO:0000256" key="4">
    <source>
        <dbReference type="ARBA" id="ARBA00022679"/>
    </source>
</evidence>
<dbReference type="UniPathway" id="UPA00079">
    <property type="reaction ID" value="UER00168"/>
</dbReference>
<evidence type="ECO:0000256" key="3">
    <source>
        <dbReference type="ARBA" id="ARBA00022475"/>
    </source>
</evidence>
<evidence type="ECO:0000256" key="1">
    <source>
        <dbReference type="ARBA" id="ARBA00004141"/>
    </source>
</evidence>
<dbReference type="PANTHER" id="PTHR13929">
    <property type="entry name" value="1,4-DIHYDROXY-2-NAPHTHOATE OCTAPRENYLTRANSFERASE"/>
    <property type="match status" value="1"/>
</dbReference>
<dbReference type="Pfam" id="PF01040">
    <property type="entry name" value="UbiA"/>
    <property type="match status" value="1"/>
</dbReference>
<dbReference type="AlphaFoldDB" id="A0A537LFV7"/>
<dbReference type="Proteomes" id="UP000319353">
    <property type="component" value="Unassembled WGS sequence"/>
</dbReference>
<dbReference type="PIRSF" id="PIRSF005355">
    <property type="entry name" value="UBIAD1"/>
    <property type="match status" value="1"/>
</dbReference>
<organism evidence="10 11">
    <name type="scientific">Candidatus Segetimicrobium genomatis</name>
    <dbReference type="NCBI Taxonomy" id="2569760"/>
    <lineage>
        <taxon>Bacteria</taxon>
        <taxon>Bacillati</taxon>
        <taxon>Candidatus Sysuimicrobiota</taxon>
        <taxon>Candidatus Sysuimicrobiia</taxon>
        <taxon>Candidatus Sysuimicrobiales</taxon>
        <taxon>Candidatus Segetimicrobiaceae</taxon>
        <taxon>Candidatus Segetimicrobium</taxon>
    </lineage>
</organism>
<keyword evidence="3 8" id="KW-1003">Cell membrane</keyword>
<dbReference type="InterPro" id="IPR000537">
    <property type="entry name" value="UbiA_prenyltransferase"/>
</dbReference>
<comment type="similarity">
    <text evidence="8">Belongs to the MenA family. Type 1 subfamily.</text>
</comment>
<keyword evidence="7 8" id="KW-0472">Membrane</keyword>
<evidence type="ECO:0000313" key="10">
    <source>
        <dbReference type="EMBL" id="TMJ06880.1"/>
    </source>
</evidence>
<dbReference type="EC" id="2.5.1.74" evidence="8 9"/>
<keyword evidence="5 8" id="KW-0812">Transmembrane</keyword>
<feature type="transmembrane region" description="Helical" evidence="8">
    <location>
        <begin position="104"/>
        <end position="120"/>
    </location>
</feature>
<name>A0A537LFV7_9BACT</name>
<evidence type="ECO:0000256" key="7">
    <source>
        <dbReference type="ARBA" id="ARBA00023136"/>
    </source>
</evidence>
<dbReference type="GO" id="GO:0042371">
    <property type="term" value="P:vitamin K biosynthetic process"/>
    <property type="evidence" value="ECO:0007669"/>
    <property type="project" value="TreeGrafter"/>
</dbReference>
<dbReference type="Gene3D" id="1.10.357.140">
    <property type="entry name" value="UbiA prenyltransferase"/>
    <property type="match status" value="1"/>
</dbReference>
<dbReference type="HAMAP" id="MF_01937">
    <property type="entry name" value="MenA_1"/>
    <property type="match status" value="1"/>
</dbReference>
<sequence>MRPFSFTASMTPVLVGSAVAFGETRFHPGLFAAAFIASVAIHAGANLVNDYYDHVRGVDTPESIGPGGMIQRGLLTPHTVLRGALVLFALSAIVGLILVASRGWPILVIGALSVAAGYVYTGGPVPLGYVGLGDAVVFFFMGVVTTAGAYYVQTAAISRTVLWAAVPVAALVDAILVVNNLRDLDGDRARGKRTLATLIGRAATRTHFLTLVVAAYVSIALGIWLRTVPPLAGLAVVTIPDAVRIWKVIRAETDSQILTVSGIRATAQLHQRIGLLLALAFVAVRLT</sequence>
<keyword evidence="2 8" id="KW-0474">Menaquinone biosynthesis</keyword>
<comment type="caution">
    <text evidence="10">The sequence shown here is derived from an EMBL/GenBank/DDBJ whole genome shotgun (WGS) entry which is preliminary data.</text>
</comment>
<evidence type="ECO:0000256" key="5">
    <source>
        <dbReference type="ARBA" id="ARBA00022692"/>
    </source>
</evidence>
<dbReference type="InterPro" id="IPR044878">
    <property type="entry name" value="UbiA_sf"/>
</dbReference>
<dbReference type="CDD" id="cd13962">
    <property type="entry name" value="PT_UbiA_UBIAD1"/>
    <property type="match status" value="1"/>
</dbReference>
<feature type="transmembrane region" description="Helical" evidence="8">
    <location>
        <begin position="162"/>
        <end position="181"/>
    </location>
</feature>
<comment type="function">
    <text evidence="8">Conversion of 1,4-dihydroxy-2-naphthoate (DHNA) to demethylmenaquinone (DMK).</text>
</comment>
<feature type="transmembrane region" description="Helical" evidence="8">
    <location>
        <begin position="127"/>
        <end position="150"/>
    </location>
</feature>
<comment type="catalytic activity">
    <reaction evidence="8">
        <text>an all-trans-polyprenyl diphosphate + 1,4-dihydroxy-2-naphthoate + H(+) = a 2-demethylmenaquinol + CO2 + diphosphate</text>
        <dbReference type="Rhea" id="RHEA:26478"/>
        <dbReference type="Rhea" id="RHEA-COMP:9563"/>
        <dbReference type="Rhea" id="RHEA-COMP:9564"/>
        <dbReference type="ChEBI" id="CHEBI:11173"/>
        <dbReference type="ChEBI" id="CHEBI:15378"/>
        <dbReference type="ChEBI" id="CHEBI:16526"/>
        <dbReference type="ChEBI" id="CHEBI:33019"/>
        <dbReference type="ChEBI" id="CHEBI:55437"/>
        <dbReference type="ChEBI" id="CHEBI:58914"/>
        <dbReference type="EC" id="2.5.1.74"/>
    </reaction>
</comment>
<reference evidence="10 11" key="1">
    <citation type="journal article" date="2019" name="Nat. Microbiol.">
        <title>Mediterranean grassland soil C-N compound turnover is dependent on rainfall and depth, and is mediated by genomically divergent microorganisms.</title>
        <authorList>
            <person name="Diamond S."/>
            <person name="Andeer P.F."/>
            <person name="Li Z."/>
            <person name="Crits-Christoph A."/>
            <person name="Burstein D."/>
            <person name="Anantharaman K."/>
            <person name="Lane K.R."/>
            <person name="Thomas B.C."/>
            <person name="Pan C."/>
            <person name="Northen T.R."/>
            <person name="Banfield J.F."/>
        </authorList>
    </citation>
    <scope>NUCLEOTIDE SEQUENCE [LARGE SCALE GENOMIC DNA]</scope>
    <source>
        <strain evidence="10">NP_4</strain>
    </source>
</reference>
<dbReference type="InterPro" id="IPR004657">
    <property type="entry name" value="MenA"/>
</dbReference>
<dbReference type="PANTHER" id="PTHR13929:SF0">
    <property type="entry name" value="UBIA PRENYLTRANSFERASE DOMAIN-CONTAINING PROTEIN 1"/>
    <property type="match status" value="1"/>
</dbReference>
<evidence type="ECO:0000256" key="2">
    <source>
        <dbReference type="ARBA" id="ARBA00022428"/>
    </source>
</evidence>
<keyword evidence="4 8" id="KW-0808">Transferase</keyword>
<evidence type="ECO:0000313" key="11">
    <source>
        <dbReference type="Proteomes" id="UP000319353"/>
    </source>
</evidence>
<comment type="pathway">
    <text evidence="8">Quinol/quinone metabolism; menaquinone biosynthesis; menaquinol from 1,4-dihydroxy-2-naphthoate: step 1/2.</text>
</comment>
<feature type="transmembrane region" description="Helical" evidence="8">
    <location>
        <begin position="79"/>
        <end position="98"/>
    </location>
</feature>
<dbReference type="GO" id="GO:0009234">
    <property type="term" value="P:menaquinone biosynthetic process"/>
    <property type="evidence" value="ECO:0007669"/>
    <property type="project" value="UniProtKB-UniRule"/>
</dbReference>